<evidence type="ECO:0008006" key="5">
    <source>
        <dbReference type="Google" id="ProtNLM"/>
    </source>
</evidence>
<organism evidence="3 4">
    <name type="scientific">Lophiostoma macrostomum CBS 122681</name>
    <dbReference type="NCBI Taxonomy" id="1314788"/>
    <lineage>
        <taxon>Eukaryota</taxon>
        <taxon>Fungi</taxon>
        <taxon>Dikarya</taxon>
        <taxon>Ascomycota</taxon>
        <taxon>Pezizomycotina</taxon>
        <taxon>Dothideomycetes</taxon>
        <taxon>Pleosporomycetidae</taxon>
        <taxon>Pleosporales</taxon>
        <taxon>Lophiostomataceae</taxon>
        <taxon>Lophiostoma</taxon>
    </lineage>
</organism>
<dbReference type="AlphaFoldDB" id="A0A6A6SJS3"/>
<feature type="compositionally biased region" description="Pro residues" evidence="2">
    <location>
        <begin position="15"/>
        <end position="25"/>
    </location>
</feature>
<feature type="region of interest" description="Disordered" evidence="2">
    <location>
        <begin position="1"/>
        <end position="75"/>
    </location>
</feature>
<gene>
    <name evidence="3" type="ORF">K491DRAFT_763465</name>
</gene>
<reference evidence="3" key="1">
    <citation type="journal article" date="2020" name="Stud. Mycol.">
        <title>101 Dothideomycetes genomes: a test case for predicting lifestyles and emergence of pathogens.</title>
        <authorList>
            <person name="Haridas S."/>
            <person name="Albert R."/>
            <person name="Binder M."/>
            <person name="Bloem J."/>
            <person name="Labutti K."/>
            <person name="Salamov A."/>
            <person name="Andreopoulos B."/>
            <person name="Baker S."/>
            <person name="Barry K."/>
            <person name="Bills G."/>
            <person name="Bluhm B."/>
            <person name="Cannon C."/>
            <person name="Castanera R."/>
            <person name="Culley D."/>
            <person name="Daum C."/>
            <person name="Ezra D."/>
            <person name="Gonzalez J."/>
            <person name="Henrissat B."/>
            <person name="Kuo A."/>
            <person name="Liang C."/>
            <person name="Lipzen A."/>
            <person name="Lutzoni F."/>
            <person name="Magnuson J."/>
            <person name="Mondo S."/>
            <person name="Nolan M."/>
            <person name="Ohm R."/>
            <person name="Pangilinan J."/>
            <person name="Park H.-J."/>
            <person name="Ramirez L."/>
            <person name="Alfaro M."/>
            <person name="Sun H."/>
            <person name="Tritt A."/>
            <person name="Yoshinaga Y."/>
            <person name="Zwiers L.-H."/>
            <person name="Turgeon B."/>
            <person name="Goodwin S."/>
            <person name="Spatafora J."/>
            <person name="Crous P."/>
            <person name="Grigoriev I."/>
        </authorList>
    </citation>
    <scope>NUCLEOTIDE SEQUENCE</scope>
    <source>
        <strain evidence="3">CBS 122681</strain>
    </source>
</reference>
<accession>A0A6A6SJS3</accession>
<dbReference type="Proteomes" id="UP000799324">
    <property type="component" value="Unassembled WGS sequence"/>
</dbReference>
<evidence type="ECO:0000256" key="2">
    <source>
        <dbReference type="SAM" id="MobiDB-lite"/>
    </source>
</evidence>
<sequence>MPPYSPNMFSRAWPTTPPNPPPFAPSTPSKSARKRAIKPSPSPSPEADSPTKKMAHSSMDDLDTSHTTLLTQNRSLQSQIQTLKASLQARDAIESRASDLAARVRRLEDDKAALAAEVARLEDQDQGNRILELEMHARRAVAREVELEKKVIRNAWFGE</sequence>
<dbReference type="EMBL" id="MU004579">
    <property type="protein sequence ID" value="KAF2647840.1"/>
    <property type="molecule type" value="Genomic_DNA"/>
</dbReference>
<feature type="coiled-coil region" evidence="1">
    <location>
        <begin position="90"/>
        <end position="124"/>
    </location>
</feature>
<evidence type="ECO:0000313" key="3">
    <source>
        <dbReference type="EMBL" id="KAF2647840.1"/>
    </source>
</evidence>
<evidence type="ECO:0000313" key="4">
    <source>
        <dbReference type="Proteomes" id="UP000799324"/>
    </source>
</evidence>
<name>A0A6A6SJS3_9PLEO</name>
<keyword evidence="1" id="KW-0175">Coiled coil</keyword>
<evidence type="ECO:0000256" key="1">
    <source>
        <dbReference type="SAM" id="Coils"/>
    </source>
</evidence>
<protein>
    <recommendedName>
        <fullName evidence="5">Autophagy-related protein 16 domain-containing protein</fullName>
    </recommendedName>
</protein>
<proteinExistence type="predicted"/>
<keyword evidence="4" id="KW-1185">Reference proteome</keyword>